<name>A0A7I8VGH0_9ANNE</name>
<dbReference type="PANTHER" id="PTHR21500">
    <property type="entry name" value="TUBULIN-SPECIFIC CHAPERONE A"/>
    <property type="match status" value="1"/>
</dbReference>
<dbReference type="Proteomes" id="UP000549394">
    <property type="component" value="Unassembled WGS sequence"/>
</dbReference>
<keyword evidence="9" id="KW-1185">Reference proteome</keyword>
<evidence type="ECO:0000256" key="3">
    <source>
        <dbReference type="ARBA" id="ARBA00015002"/>
    </source>
</evidence>
<evidence type="ECO:0000313" key="8">
    <source>
        <dbReference type="EMBL" id="CAD5115391.1"/>
    </source>
</evidence>
<keyword evidence="6" id="KW-0493">Microtubule</keyword>
<comment type="function">
    <text evidence="1">Tubulin-folding protein; involved in the early step of the tubulin folding pathway.</text>
</comment>
<evidence type="ECO:0000313" key="9">
    <source>
        <dbReference type="Proteomes" id="UP000549394"/>
    </source>
</evidence>
<gene>
    <name evidence="8" type="ORF">DGYR_LOCUS4138</name>
</gene>
<evidence type="ECO:0000256" key="7">
    <source>
        <dbReference type="SAM" id="MobiDB-lite"/>
    </source>
</evidence>
<keyword evidence="4 6" id="KW-0143">Chaperone</keyword>
<proteinExistence type="inferred from homology"/>
<dbReference type="GO" id="GO:0005829">
    <property type="term" value="C:cytosol"/>
    <property type="evidence" value="ECO:0007669"/>
    <property type="project" value="TreeGrafter"/>
</dbReference>
<sequence>MSKETSYYAKEEEMLQQKLEEMQNKGAEEHEIRQQERLRTEASETKSVTQSKLRNYWMDLHKHIKNCNETEAETEEFKAAFNILKESQEVANCSSVTL</sequence>
<dbReference type="EMBL" id="CAJFCJ010000006">
    <property type="protein sequence ID" value="CAD5115391.1"/>
    <property type="molecule type" value="Genomic_DNA"/>
</dbReference>
<comment type="similarity">
    <text evidence="2 6">Belongs to the TBCA family.</text>
</comment>
<dbReference type="GO" id="GO:0005874">
    <property type="term" value="C:microtubule"/>
    <property type="evidence" value="ECO:0007669"/>
    <property type="project" value="UniProtKB-KW"/>
</dbReference>
<evidence type="ECO:0000256" key="1">
    <source>
        <dbReference type="ARBA" id="ARBA00003046"/>
    </source>
</evidence>
<protein>
    <recommendedName>
        <fullName evidence="3 6">Tubulin-specific chaperone A</fullName>
    </recommendedName>
</protein>
<comment type="subcellular location">
    <subcellularLocation>
        <location evidence="6">Cytoplasm</location>
        <location evidence="6">Cytoskeleton</location>
    </subcellularLocation>
</comment>
<dbReference type="GO" id="GO:0007021">
    <property type="term" value="P:tubulin complex assembly"/>
    <property type="evidence" value="ECO:0007669"/>
    <property type="project" value="UniProtKB-UniRule"/>
</dbReference>
<dbReference type="GO" id="GO:0048487">
    <property type="term" value="F:beta-tubulin binding"/>
    <property type="evidence" value="ECO:0007669"/>
    <property type="project" value="InterPro"/>
</dbReference>
<feature type="region of interest" description="Disordered" evidence="7">
    <location>
        <begin position="20"/>
        <end position="50"/>
    </location>
</feature>
<evidence type="ECO:0000256" key="4">
    <source>
        <dbReference type="ARBA" id="ARBA00023186"/>
    </source>
</evidence>
<evidence type="ECO:0000256" key="5">
    <source>
        <dbReference type="ARBA" id="ARBA00026055"/>
    </source>
</evidence>
<accession>A0A7I8VGH0</accession>
<comment type="caution">
    <text evidence="8">The sequence shown here is derived from an EMBL/GenBank/DDBJ whole genome shotgun (WGS) entry which is preliminary data.</text>
</comment>
<organism evidence="8 9">
    <name type="scientific">Dimorphilus gyrociliatus</name>
    <dbReference type="NCBI Taxonomy" id="2664684"/>
    <lineage>
        <taxon>Eukaryota</taxon>
        <taxon>Metazoa</taxon>
        <taxon>Spiralia</taxon>
        <taxon>Lophotrochozoa</taxon>
        <taxon>Annelida</taxon>
        <taxon>Polychaeta</taxon>
        <taxon>Polychaeta incertae sedis</taxon>
        <taxon>Dinophilidae</taxon>
        <taxon>Dimorphilus</taxon>
    </lineage>
</organism>
<dbReference type="PANTHER" id="PTHR21500:SF0">
    <property type="entry name" value="TUBULIN-SPECIFIC CHAPERONE A"/>
    <property type="match status" value="1"/>
</dbReference>
<feature type="compositionally biased region" description="Basic and acidic residues" evidence="7">
    <location>
        <begin position="20"/>
        <end position="44"/>
    </location>
</feature>
<evidence type="ECO:0000256" key="2">
    <source>
        <dbReference type="ARBA" id="ARBA00006806"/>
    </source>
</evidence>
<evidence type="ECO:0000256" key="6">
    <source>
        <dbReference type="RuleBase" id="RU364030"/>
    </source>
</evidence>
<comment type="subunit">
    <text evidence="5 6">Supercomplex made of cofactors A to E. Cofactors A and D function by capturing and stabilizing tubulin in a quasi-native conformation. Cofactor E binds to the cofactor D-tubulin complex; interaction with cofactor C then causes the release of tubulin polypeptides that are committed to the native state.</text>
</comment>
<dbReference type="GO" id="GO:0007023">
    <property type="term" value="P:post-chaperonin tubulin folding pathway"/>
    <property type="evidence" value="ECO:0007669"/>
    <property type="project" value="UniProtKB-UniRule"/>
</dbReference>
<dbReference type="Pfam" id="PF02970">
    <property type="entry name" value="TBCA"/>
    <property type="match status" value="1"/>
</dbReference>
<dbReference type="InterPro" id="IPR004226">
    <property type="entry name" value="TBCA"/>
</dbReference>
<reference evidence="8 9" key="1">
    <citation type="submission" date="2020-08" db="EMBL/GenBank/DDBJ databases">
        <authorList>
            <person name="Hejnol A."/>
        </authorList>
    </citation>
    <scope>NUCLEOTIDE SEQUENCE [LARGE SCALE GENOMIC DNA]</scope>
</reference>
<keyword evidence="6" id="KW-0963">Cytoplasm</keyword>
<dbReference type="SUPFAM" id="SSF46988">
    <property type="entry name" value="Tubulin chaperone cofactor A"/>
    <property type="match status" value="1"/>
</dbReference>
<dbReference type="Gene3D" id="1.20.58.90">
    <property type="match status" value="1"/>
</dbReference>
<keyword evidence="6" id="KW-0206">Cytoskeleton</keyword>
<dbReference type="InterPro" id="IPR036126">
    <property type="entry name" value="TBCA_sf"/>
</dbReference>
<dbReference type="AlphaFoldDB" id="A0A7I8VGH0"/>